<name>A0A5N5STZ2_9CRUS</name>
<dbReference type="Pfam" id="PF02055">
    <property type="entry name" value="Glyco_hydro_30"/>
    <property type="match status" value="1"/>
</dbReference>
<reference evidence="9 10" key="1">
    <citation type="journal article" date="2019" name="PLoS Biol.">
        <title>Sex chromosomes control vertical transmission of feminizing Wolbachia symbionts in an isopod.</title>
        <authorList>
            <person name="Becking T."/>
            <person name="Chebbi M.A."/>
            <person name="Giraud I."/>
            <person name="Moumen B."/>
            <person name="Laverre T."/>
            <person name="Caubet Y."/>
            <person name="Peccoud J."/>
            <person name="Gilbert C."/>
            <person name="Cordaux R."/>
        </authorList>
    </citation>
    <scope>NUCLEOTIDE SEQUENCE [LARGE SCALE GENOMIC DNA]</scope>
    <source>
        <strain evidence="9">ANa2</strain>
        <tissue evidence="9">Whole body excluding digestive tract and cuticle</tissue>
    </source>
</reference>
<evidence type="ECO:0000313" key="9">
    <source>
        <dbReference type="EMBL" id="KAB7497477.1"/>
    </source>
</evidence>
<dbReference type="GO" id="GO:0004348">
    <property type="term" value="F:glucosylceramidase activity"/>
    <property type="evidence" value="ECO:0007669"/>
    <property type="project" value="UniProtKB-EC"/>
</dbReference>
<comment type="caution">
    <text evidence="9">The sequence shown here is derived from an EMBL/GenBank/DDBJ whole genome shotgun (WGS) entry which is preliminary data.</text>
</comment>
<keyword evidence="6" id="KW-0326">Glycosidase</keyword>
<keyword evidence="10" id="KW-1185">Reference proteome</keyword>
<sequence>MSYIIYASGCNQRFYEYDSFVCVCNENGCDEFAPVVYPSRGVYKVITSSRDEFRFEETTSNFSDVSGGSVKIFVNTSDTLQTMLGFGGAFTDSTGIGVTKLSSALQEEFAKQYFSTNGIEYNLGRVPIGGSDFSTHPYSYDDFEGDVELTNFSLTFEDFDYKIPLMKAADDLSEKEFLFLATPWAPPSWMKTNGMFNGSGKLIPEMQQPWANYFVKFFDSYKQEGINFHSFTVQNEPFAGTTDYGWNCCHFNAEDEKVFVRDYLGPTLQASGYDGLKLIIGDASHEDCSTFVDGIAVHWYEDKEVPASVLTLTHNDFPDKFLLYTESCNGTADSGNHVHLGSWARGENYAEDIIEVFGGLESSSGSRWRTELVQNNVDAPVIVNETANEFYKQPMFYALGHFSKFIPEGTVHVGSSITLVESIGNPVGGIDASSFVRSDGYIITVVLNTNTEATTVLLEDDLGNQIQHDLPPKSIQTFIYTNEVQK</sequence>
<evidence type="ECO:0000256" key="2">
    <source>
        <dbReference type="ARBA" id="ARBA00005382"/>
    </source>
</evidence>
<dbReference type="SUPFAM" id="SSF51445">
    <property type="entry name" value="(Trans)glycosidases"/>
    <property type="match status" value="1"/>
</dbReference>
<dbReference type="PANTHER" id="PTHR11069:SF23">
    <property type="entry name" value="LYSOSOMAL ACID GLUCOSYLCERAMIDASE"/>
    <property type="match status" value="1"/>
</dbReference>
<dbReference type="GO" id="GO:0006680">
    <property type="term" value="P:glucosylceramide catabolic process"/>
    <property type="evidence" value="ECO:0007669"/>
    <property type="project" value="TreeGrafter"/>
</dbReference>
<dbReference type="InterPro" id="IPR033453">
    <property type="entry name" value="Glyco_hydro_30_TIM-barrel"/>
</dbReference>
<evidence type="ECO:0000313" key="10">
    <source>
        <dbReference type="Proteomes" id="UP000326759"/>
    </source>
</evidence>
<evidence type="ECO:0000256" key="4">
    <source>
        <dbReference type="ARBA" id="ARBA00022729"/>
    </source>
</evidence>
<evidence type="ECO:0000259" key="8">
    <source>
        <dbReference type="Pfam" id="PF17189"/>
    </source>
</evidence>
<keyword evidence="5 6" id="KW-0378">Hydrolase</keyword>
<dbReference type="EMBL" id="SEYY01020228">
    <property type="protein sequence ID" value="KAB7497477.1"/>
    <property type="molecule type" value="Genomic_DNA"/>
</dbReference>
<dbReference type="Gene3D" id="2.60.40.1180">
    <property type="entry name" value="Golgi alpha-mannosidase II"/>
    <property type="match status" value="1"/>
</dbReference>
<comment type="catalytic activity">
    <reaction evidence="1">
        <text>a beta-D-glucosyl-(1&lt;-&gt;1')-N-acylsphing-4-enine + H2O = an N-acylsphing-4-enine + D-glucose</text>
        <dbReference type="Rhea" id="RHEA:13269"/>
        <dbReference type="ChEBI" id="CHEBI:4167"/>
        <dbReference type="ChEBI" id="CHEBI:15377"/>
        <dbReference type="ChEBI" id="CHEBI:22801"/>
        <dbReference type="ChEBI" id="CHEBI:52639"/>
        <dbReference type="EC" id="3.2.1.45"/>
    </reaction>
    <physiologicalReaction direction="left-to-right" evidence="1">
        <dbReference type="Rhea" id="RHEA:13270"/>
    </physiologicalReaction>
</comment>
<accession>A0A5N5STZ2</accession>
<evidence type="ECO:0000259" key="7">
    <source>
        <dbReference type="Pfam" id="PF02055"/>
    </source>
</evidence>
<dbReference type="SUPFAM" id="SSF51011">
    <property type="entry name" value="Glycosyl hydrolase domain"/>
    <property type="match status" value="1"/>
</dbReference>
<gene>
    <name evidence="9" type="primary">gba-4_3</name>
    <name evidence="9" type="ORF">Anas_08935</name>
</gene>
<keyword evidence="6" id="KW-0443">Lipid metabolism</keyword>
<comment type="similarity">
    <text evidence="2 6">Belongs to the glycosyl hydrolase 30 family.</text>
</comment>
<dbReference type="InterPro" id="IPR013780">
    <property type="entry name" value="Glyco_hydro_b"/>
</dbReference>
<dbReference type="OrthoDB" id="2160638at2759"/>
<keyword evidence="6" id="KW-0746">Sphingolipid metabolism</keyword>
<dbReference type="PANTHER" id="PTHR11069">
    <property type="entry name" value="GLUCOSYLCERAMIDASE"/>
    <property type="match status" value="1"/>
</dbReference>
<dbReference type="PRINTS" id="PR00843">
    <property type="entry name" value="GLHYDRLASE30"/>
</dbReference>
<dbReference type="InterPro" id="IPR033452">
    <property type="entry name" value="GH30_C"/>
</dbReference>
<dbReference type="AlphaFoldDB" id="A0A5N5STZ2"/>
<evidence type="ECO:0000256" key="5">
    <source>
        <dbReference type="ARBA" id="ARBA00022801"/>
    </source>
</evidence>
<protein>
    <recommendedName>
        <fullName evidence="3 6">Glucosylceramidase</fullName>
        <ecNumber evidence="3 6">3.2.1.45</ecNumber>
    </recommendedName>
</protein>
<dbReference type="Proteomes" id="UP000326759">
    <property type="component" value="Unassembled WGS sequence"/>
</dbReference>
<dbReference type="InterPro" id="IPR001139">
    <property type="entry name" value="Glyco_hydro_30"/>
</dbReference>
<evidence type="ECO:0000256" key="1">
    <source>
        <dbReference type="ARBA" id="ARBA00001013"/>
    </source>
</evidence>
<proteinExistence type="inferred from homology"/>
<dbReference type="EC" id="3.2.1.45" evidence="3 6"/>
<evidence type="ECO:0000256" key="6">
    <source>
        <dbReference type="RuleBase" id="RU361188"/>
    </source>
</evidence>
<dbReference type="Gene3D" id="3.20.20.80">
    <property type="entry name" value="Glycosidases"/>
    <property type="match status" value="1"/>
</dbReference>
<evidence type="ECO:0000256" key="3">
    <source>
        <dbReference type="ARBA" id="ARBA00012658"/>
    </source>
</evidence>
<feature type="domain" description="Glycosyl hydrolase family 30 beta sandwich" evidence="8">
    <location>
        <begin position="411"/>
        <end position="478"/>
    </location>
</feature>
<dbReference type="InterPro" id="IPR017853">
    <property type="entry name" value="GH"/>
</dbReference>
<dbReference type="Pfam" id="PF17189">
    <property type="entry name" value="Glyco_hydro_30C"/>
    <property type="match status" value="1"/>
</dbReference>
<keyword evidence="4" id="KW-0732">Signal</keyword>
<dbReference type="GO" id="GO:0016020">
    <property type="term" value="C:membrane"/>
    <property type="evidence" value="ECO:0007669"/>
    <property type="project" value="GOC"/>
</dbReference>
<organism evidence="9 10">
    <name type="scientific">Armadillidium nasatum</name>
    <dbReference type="NCBI Taxonomy" id="96803"/>
    <lineage>
        <taxon>Eukaryota</taxon>
        <taxon>Metazoa</taxon>
        <taxon>Ecdysozoa</taxon>
        <taxon>Arthropoda</taxon>
        <taxon>Crustacea</taxon>
        <taxon>Multicrustacea</taxon>
        <taxon>Malacostraca</taxon>
        <taxon>Eumalacostraca</taxon>
        <taxon>Peracarida</taxon>
        <taxon>Isopoda</taxon>
        <taxon>Oniscidea</taxon>
        <taxon>Crinocheta</taxon>
        <taxon>Armadillidiidae</taxon>
        <taxon>Armadillidium</taxon>
    </lineage>
</organism>
<feature type="domain" description="Glycosyl hydrolase family 30 TIM-barrel" evidence="7">
    <location>
        <begin position="85"/>
        <end position="406"/>
    </location>
</feature>